<feature type="non-terminal residue" evidence="4">
    <location>
        <position position="1"/>
    </location>
</feature>
<dbReference type="GO" id="GO:0009279">
    <property type="term" value="C:cell outer membrane"/>
    <property type="evidence" value="ECO:0007669"/>
    <property type="project" value="UniProtKB-SubCell"/>
</dbReference>
<protein>
    <recommendedName>
        <fullName evidence="5">TonB-dependent receptor-like beta-barrel domain-containing protein</fullName>
    </recommendedName>
</protein>
<comment type="caution">
    <text evidence="4">The sequence shown here is derived from an EMBL/GenBank/DDBJ whole genome shotgun (WGS) entry which is preliminary data.</text>
</comment>
<keyword evidence="2" id="KW-0472">Membrane</keyword>
<reference evidence="4" key="1">
    <citation type="journal article" date="2014" name="Front. Microbiol.">
        <title>High frequency of phylogenetically diverse reductive dehalogenase-homologous genes in deep subseafloor sedimentary metagenomes.</title>
        <authorList>
            <person name="Kawai M."/>
            <person name="Futagami T."/>
            <person name="Toyoda A."/>
            <person name="Takaki Y."/>
            <person name="Nishi S."/>
            <person name="Hori S."/>
            <person name="Arai W."/>
            <person name="Tsubouchi T."/>
            <person name="Morono Y."/>
            <person name="Uchiyama I."/>
            <person name="Ito T."/>
            <person name="Fujiyama A."/>
            <person name="Inagaki F."/>
            <person name="Takami H."/>
        </authorList>
    </citation>
    <scope>NUCLEOTIDE SEQUENCE</scope>
    <source>
        <strain evidence="4">Expedition CK06-06</strain>
    </source>
</reference>
<gene>
    <name evidence="4" type="ORF">S01H1_71606</name>
</gene>
<evidence type="ECO:0000256" key="2">
    <source>
        <dbReference type="ARBA" id="ARBA00023136"/>
    </source>
</evidence>
<evidence type="ECO:0000256" key="1">
    <source>
        <dbReference type="ARBA" id="ARBA00004442"/>
    </source>
</evidence>
<accession>X0X0Z1</accession>
<evidence type="ECO:0008006" key="5">
    <source>
        <dbReference type="Google" id="ProtNLM"/>
    </source>
</evidence>
<dbReference type="Gene3D" id="2.40.170.20">
    <property type="entry name" value="TonB-dependent receptor, beta-barrel domain"/>
    <property type="match status" value="1"/>
</dbReference>
<proteinExistence type="predicted"/>
<name>X0X0Z1_9ZZZZ</name>
<organism evidence="4">
    <name type="scientific">marine sediment metagenome</name>
    <dbReference type="NCBI Taxonomy" id="412755"/>
    <lineage>
        <taxon>unclassified sequences</taxon>
        <taxon>metagenomes</taxon>
        <taxon>ecological metagenomes</taxon>
    </lineage>
</organism>
<evidence type="ECO:0000256" key="3">
    <source>
        <dbReference type="ARBA" id="ARBA00023237"/>
    </source>
</evidence>
<dbReference type="EMBL" id="BARS01047691">
    <property type="protein sequence ID" value="GAG29092.1"/>
    <property type="molecule type" value="Genomic_DNA"/>
</dbReference>
<dbReference type="SUPFAM" id="SSF56935">
    <property type="entry name" value="Porins"/>
    <property type="match status" value="1"/>
</dbReference>
<comment type="subcellular location">
    <subcellularLocation>
        <location evidence="1">Cell outer membrane</location>
    </subcellularLocation>
</comment>
<dbReference type="AlphaFoldDB" id="X0X0Z1"/>
<keyword evidence="3" id="KW-0998">Cell outer membrane</keyword>
<dbReference type="InterPro" id="IPR036942">
    <property type="entry name" value="Beta-barrel_TonB_sf"/>
</dbReference>
<evidence type="ECO:0000313" key="4">
    <source>
        <dbReference type="EMBL" id="GAG29092.1"/>
    </source>
</evidence>
<sequence length="204" mass="23707">FHYTYSSLWGNFSGLASSDEFGRHSPNVERYFDGWFLHRDQNLNEATGKLPTDRPHQFKLYGSYTWDFGLTFGFYSYLMSGTPVSTMLSLNSMQGYYPVGRFDQGRTPMLSRTDLYAEYNLNLGGRYAIQLNANVSNLFGQEIAQRLYPYYNRQGIHLDDDELLAGYEYKDEVAKAGVQLDPRYLMPYTYRDGIDIRLGVRFIF</sequence>